<dbReference type="InterPro" id="IPR033694">
    <property type="entry name" value="PGPEP1_Cys_AS"/>
</dbReference>
<dbReference type="CDD" id="cd00501">
    <property type="entry name" value="Peptidase_C15"/>
    <property type="match status" value="1"/>
</dbReference>
<dbReference type="PRINTS" id="PR00706">
    <property type="entry name" value="PYROGLUPTASE"/>
</dbReference>
<organism evidence="7 8">
    <name type="scientific">Gardnerella pickettii JCP7719</name>
    <dbReference type="NCBI Taxonomy" id="1261061"/>
    <lineage>
        <taxon>Bacteria</taxon>
        <taxon>Bacillati</taxon>
        <taxon>Actinomycetota</taxon>
        <taxon>Actinomycetes</taxon>
        <taxon>Bifidobacteriales</taxon>
        <taxon>Bifidobacteriaceae</taxon>
        <taxon>Gardnerella</taxon>
        <taxon>Gardnerella pickettii</taxon>
    </lineage>
</organism>
<dbReference type="PIRSF" id="PIRSF015592">
    <property type="entry name" value="Prld-crbxl_pptds"/>
    <property type="match status" value="1"/>
</dbReference>
<gene>
    <name evidence="7" type="ORF">HMPREF1576_00947</name>
</gene>
<dbReference type="EC" id="3.4.19.3" evidence="6"/>
<dbReference type="Proteomes" id="UP000014601">
    <property type="component" value="Unassembled WGS sequence"/>
</dbReference>
<evidence type="ECO:0000313" key="7">
    <source>
        <dbReference type="EMBL" id="EPI50481.1"/>
    </source>
</evidence>
<evidence type="ECO:0000256" key="1">
    <source>
        <dbReference type="ARBA" id="ARBA00006641"/>
    </source>
</evidence>
<proteinExistence type="inferred from homology"/>
<accession>S4GUS3</accession>
<evidence type="ECO:0000256" key="6">
    <source>
        <dbReference type="PROSITE-ProRule" id="PRU10077"/>
    </source>
</evidence>
<dbReference type="InterPro" id="IPR036440">
    <property type="entry name" value="Peptidase_C15-like_sf"/>
</dbReference>
<comment type="similarity">
    <text evidence="1">Belongs to the peptidase C15 family.</text>
</comment>
<comment type="catalytic activity">
    <reaction evidence="6">
        <text>Release of an N-terminal pyroglutamyl group from a polypeptide, the second amino acid generally not being Pro.</text>
        <dbReference type="EC" id="3.4.19.3"/>
    </reaction>
</comment>
<dbReference type="RefSeq" id="WP_018638203.1">
    <property type="nucleotide sequence ID" value="NZ_KE347948.1"/>
</dbReference>
<evidence type="ECO:0000256" key="5">
    <source>
        <dbReference type="ARBA" id="ARBA00022807"/>
    </source>
</evidence>
<evidence type="ECO:0000256" key="2">
    <source>
        <dbReference type="ARBA" id="ARBA00022490"/>
    </source>
</evidence>
<dbReference type="InterPro" id="IPR000816">
    <property type="entry name" value="Peptidase_C15"/>
</dbReference>
<dbReference type="NCBIfam" id="NF009676">
    <property type="entry name" value="PRK13197.1"/>
    <property type="match status" value="1"/>
</dbReference>
<reference evidence="7 8" key="1">
    <citation type="submission" date="2013-06" db="EMBL/GenBank/DDBJ databases">
        <authorList>
            <person name="Weinstock G."/>
            <person name="Sodergren E."/>
            <person name="Lobos E.A."/>
            <person name="Fulton L."/>
            <person name="Fulton R."/>
            <person name="Courtney L."/>
            <person name="Fronick C."/>
            <person name="O'Laughlin M."/>
            <person name="Godfrey J."/>
            <person name="Wilson R.M."/>
            <person name="Miner T."/>
            <person name="Farmer C."/>
            <person name="Delehaunty K."/>
            <person name="Cordes M."/>
            <person name="Minx P."/>
            <person name="Tomlinson C."/>
            <person name="Chen J."/>
            <person name="Wollam A."/>
            <person name="Pepin K.H."/>
            <person name="Bhonagiri V."/>
            <person name="Zhang X."/>
            <person name="Warren W."/>
            <person name="Mitreva M."/>
            <person name="Mardis E.R."/>
            <person name="Wilson R.K."/>
        </authorList>
    </citation>
    <scope>NUCLEOTIDE SEQUENCE [LARGE SCALE GENOMIC DNA]</scope>
    <source>
        <strain evidence="7 8">JCP7719</strain>
    </source>
</reference>
<name>S4GUS3_9BIFI</name>
<dbReference type="GO" id="GO:0005829">
    <property type="term" value="C:cytosol"/>
    <property type="evidence" value="ECO:0007669"/>
    <property type="project" value="InterPro"/>
</dbReference>
<evidence type="ECO:0000256" key="4">
    <source>
        <dbReference type="ARBA" id="ARBA00022801"/>
    </source>
</evidence>
<evidence type="ECO:0000256" key="3">
    <source>
        <dbReference type="ARBA" id="ARBA00022670"/>
    </source>
</evidence>
<comment type="caution">
    <text evidence="7">The sequence shown here is derived from an EMBL/GenBank/DDBJ whole genome shotgun (WGS) entry which is preliminary data.</text>
</comment>
<dbReference type="AlphaFoldDB" id="S4GUS3"/>
<keyword evidence="2" id="KW-0963">Cytoplasm</keyword>
<dbReference type="InterPro" id="IPR016125">
    <property type="entry name" value="Peptidase_C15-like"/>
</dbReference>
<dbReference type="EMBL" id="ATJO01000068">
    <property type="protein sequence ID" value="EPI50481.1"/>
    <property type="molecule type" value="Genomic_DNA"/>
</dbReference>
<dbReference type="Pfam" id="PF01470">
    <property type="entry name" value="Peptidase_C15"/>
    <property type="match status" value="1"/>
</dbReference>
<dbReference type="PANTHER" id="PTHR23402:SF1">
    <property type="entry name" value="PYROGLUTAMYL-PEPTIDASE I"/>
    <property type="match status" value="1"/>
</dbReference>
<dbReference type="PATRIC" id="fig|1261061.4.peg.838"/>
<keyword evidence="3" id="KW-0645">Protease</keyword>
<keyword evidence="4" id="KW-0378">Hydrolase</keyword>
<keyword evidence="5" id="KW-0788">Thiol protease</keyword>
<dbReference type="GO" id="GO:0016920">
    <property type="term" value="F:pyroglutamyl-peptidase activity"/>
    <property type="evidence" value="ECO:0007669"/>
    <property type="project" value="UniProtKB-EC"/>
</dbReference>
<evidence type="ECO:0000313" key="8">
    <source>
        <dbReference type="Proteomes" id="UP000014601"/>
    </source>
</evidence>
<dbReference type="HOGENOM" id="CLU_043960_4_0_11"/>
<sequence>MRILITGFTPFDNESINPSWEIAQSVHAPEGVELVRLQIPTEFNKGAQKVIEKIEEVHPNAVLSLGQFGGSACFNVEYVGINCRAARIPDNSGYKPWYESVVQDGDVAYKATLPVVNIVDALNKAKLPAAVSFSAGAYVCNDVLYSVCNYCQTKKLPIKSGFIHVPYLPEQVLNKPSTSSMSLADMLRGIEIALRVIADKSPANL</sequence>
<protein>
    <recommendedName>
        <fullName evidence="6">Pyroglutamyl-peptidase I</fullName>
        <ecNumber evidence="6">3.4.19.3</ecNumber>
    </recommendedName>
</protein>
<dbReference type="SUPFAM" id="SSF53182">
    <property type="entry name" value="Pyrrolidone carboxyl peptidase (pyroglutamate aminopeptidase)"/>
    <property type="match status" value="1"/>
</dbReference>
<dbReference type="PANTHER" id="PTHR23402">
    <property type="entry name" value="PROTEASE FAMILY C15 PYROGLUTAMYL-PEPTIDASE I-RELATED"/>
    <property type="match status" value="1"/>
</dbReference>
<dbReference type="GO" id="GO:0006508">
    <property type="term" value="P:proteolysis"/>
    <property type="evidence" value="ECO:0007669"/>
    <property type="project" value="UniProtKB-KW"/>
</dbReference>
<feature type="active site" evidence="6">
    <location>
        <position position="140"/>
    </location>
</feature>
<dbReference type="PROSITE" id="PS01334">
    <property type="entry name" value="PYRASE_CYS"/>
    <property type="match status" value="1"/>
</dbReference>
<dbReference type="Gene3D" id="3.40.630.20">
    <property type="entry name" value="Peptidase C15, pyroglutamyl peptidase I-like"/>
    <property type="match status" value="1"/>
</dbReference>